<dbReference type="GO" id="GO:0004519">
    <property type="term" value="F:endonuclease activity"/>
    <property type="evidence" value="ECO:0007669"/>
    <property type="project" value="UniProtKB-KW"/>
</dbReference>
<dbReference type="FunFam" id="3.30.420.10:FF:000032">
    <property type="entry name" value="Retrovirus-related Pol polyprotein from transposon 297-like Protein"/>
    <property type="match status" value="1"/>
</dbReference>
<dbReference type="InterPro" id="IPR050951">
    <property type="entry name" value="Retrovirus_Pol_polyprotein"/>
</dbReference>
<evidence type="ECO:0000256" key="8">
    <source>
        <dbReference type="PROSITE-ProRule" id="PRU00047"/>
    </source>
</evidence>
<keyword evidence="7" id="KW-0695">RNA-directed DNA polymerase</keyword>
<dbReference type="InterPro" id="IPR036875">
    <property type="entry name" value="Znf_CCHC_sf"/>
</dbReference>
<evidence type="ECO:0000256" key="4">
    <source>
        <dbReference type="ARBA" id="ARBA00022722"/>
    </source>
</evidence>
<dbReference type="SUPFAM" id="SSF57756">
    <property type="entry name" value="Retrovirus zinc finger-like domains"/>
    <property type="match status" value="1"/>
</dbReference>
<dbReference type="FunFam" id="1.10.340.70:FF:000001">
    <property type="entry name" value="Retrovirus-related Pol polyprotein from transposon gypsy-like Protein"/>
    <property type="match status" value="1"/>
</dbReference>
<dbReference type="Pfam" id="PF17921">
    <property type="entry name" value="Integrase_H2C2"/>
    <property type="match status" value="1"/>
</dbReference>
<dbReference type="PROSITE" id="PS00141">
    <property type="entry name" value="ASP_PROTEASE"/>
    <property type="match status" value="1"/>
</dbReference>
<evidence type="ECO:0000259" key="10">
    <source>
        <dbReference type="PROSITE" id="PS50994"/>
    </source>
</evidence>
<dbReference type="PROSITE" id="PS50158">
    <property type="entry name" value="ZF_CCHC"/>
    <property type="match status" value="1"/>
</dbReference>
<dbReference type="PROSITE" id="PS50994">
    <property type="entry name" value="INTEGRASE"/>
    <property type="match status" value="1"/>
</dbReference>
<dbReference type="EC" id="2.7.7.49" evidence="1"/>
<dbReference type="GO" id="GO:0006508">
    <property type="term" value="P:proteolysis"/>
    <property type="evidence" value="ECO:0007669"/>
    <property type="project" value="InterPro"/>
</dbReference>
<keyword evidence="12" id="KW-1185">Reference proteome</keyword>
<dbReference type="InterPro" id="IPR001878">
    <property type="entry name" value="Znf_CCHC"/>
</dbReference>
<evidence type="ECO:0000313" key="11">
    <source>
        <dbReference type="EMBL" id="CAL1301039.1"/>
    </source>
</evidence>
<dbReference type="Gene3D" id="4.10.60.10">
    <property type="entry name" value="Zinc finger, CCHC-type"/>
    <property type="match status" value="1"/>
</dbReference>
<dbReference type="SMART" id="SM00343">
    <property type="entry name" value="ZnF_C2HC"/>
    <property type="match status" value="1"/>
</dbReference>
<dbReference type="Proteomes" id="UP001497382">
    <property type="component" value="Unassembled WGS sequence"/>
</dbReference>
<dbReference type="GO" id="GO:0008270">
    <property type="term" value="F:zinc ion binding"/>
    <property type="evidence" value="ECO:0007669"/>
    <property type="project" value="UniProtKB-KW"/>
</dbReference>
<keyword evidence="4" id="KW-0540">Nuclease</keyword>
<dbReference type="InterPro" id="IPR012337">
    <property type="entry name" value="RNaseH-like_sf"/>
</dbReference>
<evidence type="ECO:0000256" key="5">
    <source>
        <dbReference type="ARBA" id="ARBA00022759"/>
    </source>
</evidence>
<dbReference type="GO" id="GO:0004190">
    <property type="term" value="F:aspartic-type endopeptidase activity"/>
    <property type="evidence" value="ECO:0007669"/>
    <property type="project" value="InterPro"/>
</dbReference>
<keyword evidence="2" id="KW-0808">Transferase</keyword>
<dbReference type="GO" id="GO:0003676">
    <property type="term" value="F:nucleic acid binding"/>
    <property type="evidence" value="ECO:0007669"/>
    <property type="project" value="InterPro"/>
</dbReference>
<dbReference type="InterPro" id="IPR001969">
    <property type="entry name" value="Aspartic_peptidase_AS"/>
</dbReference>
<evidence type="ECO:0000313" key="12">
    <source>
        <dbReference type="Proteomes" id="UP001497382"/>
    </source>
</evidence>
<accession>A0AAV2C039</accession>
<evidence type="ECO:0000256" key="1">
    <source>
        <dbReference type="ARBA" id="ARBA00012493"/>
    </source>
</evidence>
<reference evidence="11 12" key="1">
    <citation type="submission" date="2024-04" db="EMBL/GenBank/DDBJ databases">
        <authorList>
            <person name="Rising A."/>
            <person name="Reimegard J."/>
            <person name="Sonavane S."/>
            <person name="Akerstrom W."/>
            <person name="Nylinder S."/>
            <person name="Hedman E."/>
            <person name="Kallberg Y."/>
        </authorList>
    </citation>
    <scope>NUCLEOTIDE SEQUENCE [LARGE SCALE GENOMIC DNA]</scope>
</reference>
<evidence type="ECO:0000256" key="7">
    <source>
        <dbReference type="ARBA" id="ARBA00022918"/>
    </source>
</evidence>
<dbReference type="PANTHER" id="PTHR37984:SF15">
    <property type="entry name" value="INTEGRASE CATALYTIC DOMAIN-CONTAINING PROTEIN"/>
    <property type="match status" value="1"/>
</dbReference>
<dbReference type="Gene3D" id="3.30.420.10">
    <property type="entry name" value="Ribonuclease H-like superfamily/Ribonuclease H"/>
    <property type="match status" value="1"/>
</dbReference>
<evidence type="ECO:0000256" key="3">
    <source>
        <dbReference type="ARBA" id="ARBA00022695"/>
    </source>
</evidence>
<protein>
    <recommendedName>
        <fullName evidence="1">RNA-directed DNA polymerase</fullName>
        <ecNumber evidence="1">2.7.7.49</ecNumber>
    </recommendedName>
</protein>
<comment type="caution">
    <text evidence="11">The sequence shown here is derived from an EMBL/GenBank/DDBJ whole genome shotgun (WGS) entry which is preliminary data.</text>
</comment>
<dbReference type="Pfam" id="PF00665">
    <property type="entry name" value="rve"/>
    <property type="match status" value="1"/>
</dbReference>
<evidence type="ECO:0000256" key="2">
    <source>
        <dbReference type="ARBA" id="ARBA00022679"/>
    </source>
</evidence>
<keyword evidence="5" id="KW-0255">Endonuclease</keyword>
<dbReference type="SUPFAM" id="SSF47353">
    <property type="entry name" value="Retrovirus capsid dimerization domain-like"/>
    <property type="match status" value="1"/>
</dbReference>
<dbReference type="EMBL" id="CAXIEN010000611">
    <property type="protein sequence ID" value="CAL1301039.1"/>
    <property type="molecule type" value="Genomic_DNA"/>
</dbReference>
<proteinExistence type="predicted"/>
<organism evidence="11 12">
    <name type="scientific">Larinioides sclopetarius</name>
    <dbReference type="NCBI Taxonomy" id="280406"/>
    <lineage>
        <taxon>Eukaryota</taxon>
        <taxon>Metazoa</taxon>
        <taxon>Ecdysozoa</taxon>
        <taxon>Arthropoda</taxon>
        <taxon>Chelicerata</taxon>
        <taxon>Arachnida</taxon>
        <taxon>Araneae</taxon>
        <taxon>Araneomorphae</taxon>
        <taxon>Entelegynae</taxon>
        <taxon>Araneoidea</taxon>
        <taxon>Araneidae</taxon>
        <taxon>Larinioides</taxon>
    </lineage>
</organism>
<evidence type="ECO:0000259" key="9">
    <source>
        <dbReference type="PROSITE" id="PS50158"/>
    </source>
</evidence>
<gene>
    <name evidence="11" type="ORF">LARSCL_LOCUS22278</name>
</gene>
<dbReference type="SUPFAM" id="SSF53098">
    <property type="entry name" value="Ribonuclease H-like"/>
    <property type="match status" value="1"/>
</dbReference>
<sequence>MAFLKRARKDDLISLAKDFGEDTDPTFQKLQLINLIQSNTNYNEDDAKIMLEAIVEQRVEKVELEKLRLTATPTASPRHEKSSCYELTKVMPSFDPKNGDITLFLSLFERQAKRAQIDAKDWVSGLIMLLPSDIVQLIARESEENFDNYSYIKSVLLKRFKLSPEEFRKKFLHHQKSPEKSWRDFTFEISNYFQEWIDGLKIDSFEKLKDLIVTDQIKRRTSIEAKDHFLDDWMQLVSPSELADKLDEYELLRPDRKHEVKRKQQFISVERHTESNQKTVKPKLFASSWNSRNAGHPSGNRESRQTSKFTCYTCGLEGHTSRVCPSKASQRERMNSTAQSNIVKATETERGNASTLLTAKINVPVEVEADVMELKTIPVKLGEQIMTGIIDSGAQISVIREDLTSGIKYEGESNIEISSAFGEKETTPLRIFEMKIDDEVHGPVSITCAVSKKLVSDLLLSTAAYEALKENIQICKFESEIDSDDTLQEEVELPSVDTEASVELVSTKSEKQSLVQDNEKSRNSFIELQKVDPTLADAWEMAKTKRNAYETKDGVLVHIEYICGENVKQVVLPKCKRDEVLKVAHEIPLAGHLGEQKTKQRIKFSFFWPSLKQDMKKFCESCNACQLRKGVTFRDRIPIQPVARPETPFEVWSVDCIGPLEPASRRGHKFIICAIDLCTRWAEAIPVKNITAKTTCNILMKIFTQTGFPKTICTDQGTNFTSKLTQAFVDIIGVSPRFATPGHPESMGAVERWNRTLKDMLSKNVYEHGNDWDLYLPFLLFAYREVPHCTTGMPPFQLVYGRLPPGPLYLLKEVWTGERKFPTSASKSIEEYLNDLLQKLSNAHELASENSKKSQERYISHYNLRSKNKTFNVGDKVLILIPSSTHKLQKMWTGPATVIELTRPHSAKVQLDDGSTRELHVNKLRPYIVRVQQVGLVFERDEDFGDLHYAPADSTRKNEIDIREHMQKTKGSLNLQQIAELAEVLGKYSDVFSTKPGHAKSLADSYIVPKATDALFWGGRVECISRYATRAPPNH</sequence>
<evidence type="ECO:0000256" key="6">
    <source>
        <dbReference type="ARBA" id="ARBA00022801"/>
    </source>
</evidence>
<keyword evidence="8" id="KW-0479">Metal-binding</keyword>
<dbReference type="InterPro" id="IPR001584">
    <property type="entry name" value="Integrase_cat-core"/>
</dbReference>
<dbReference type="AlphaFoldDB" id="A0AAV2C039"/>
<keyword evidence="8" id="KW-0863">Zinc-finger</keyword>
<keyword evidence="6" id="KW-0378">Hydrolase</keyword>
<dbReference type="Gene3D" id="1.10.340.70">
    <property type="match status" value="1"/>
</dbReference>
<keyword evidence="8" id="KW-0862">Zinc</keyword>
<dbReference type="InterPro" id="IPR041588">
    <property type="entry name" value="Integrase_H2C2"/>
</dbReference>
<keyword evidence="3" id="KW-0548">Nucleotidyltransferase</keyword>
<dbReference type="GO" id="GO:0015074">
    <property type="term" value="P:DNA integration"/>
    <property type="evidence" value="ECO:0007669"/>
    <property type="project" value="InterPro"/>
</dbReference>
<dbReference type="GO" id="GO:0003964">
    <property type="term" value="F:RNA-directed DNA polymerase activity"/>
    <property type="evidence" value="ECO:0007669"/>
    <property type="project" value="UniProtKB-KW"/>
</dbReference>
<dbReference type="PANTHER" id="PTHR37984">
    <property type="entry name" value="PROTEIN CBG26694"/>
    <property type="match status" value="1"/>
</dbReference>
<feature type="domain" description="Integrase catalytic" evidence="10">
    <location>
        <begin position="644"/>
        <end position="803"/>
    </location>
</feature>
<dbReference type="InterPro" id="IPR036397">
    <property type="entry name" value="RNaseH_sf"/>
</dbReference>
<name>A0AAV2C039_9ARAC</name>
<feature type="domain" description="CCHC-type" evidence="9">
    <location>
        <begin position="311"/>
        <end position="326"/>
    </location>
</feature>